<evidence type="ECO:0000313" key="3">
    <source>
        <dbReference type="Proteomes" id="UP000076552"/>
    </source>
</evidence>
<feature type="non-terminal residue" evidence="2">
    <location>
        <position position="1"/>
    </location>
</feature>
<feature type="domain" description="DUF7888" evidence="1">
    <location>
        <begin position="51"/>
        <end position="171"/>
    </location>
</feature>
<dbReference type="Proteomes" id="UP000076552">
    <property type="component" value="Unassembled WGS sequence"/>
</dbReference>
<dbReference type="PANTHER" id="PTHR40845:SF1">
    <property type="match status" value="1"/>
</dbReference>
<dbReference type="PANTHER" id="PTHR40845">
    <property type="match status" value="1"/>
</dbReference>
<dbReference type="EMBL" id="LFIV01000207">
    <property type="protein sequence ID" value="KZL65706.1"/>
    <property type="molecule type" value="Genomic_DNA"/>
</dbReference>
<evidence type="ECO:0000313" key="2">
    <source>
        <dbReference type="EMBL" id="KZL65706.1"/>
    </source>
</evidence>
<reference evidence="2 3" key="1">
    <citation type="submission" date="2015-06" db="EMBL/GenBank/DDBJ databases">
        <title>Survival trade-offs in plant roots during colonization by closely related pathogenic and mutualistic fungi.</title>
        <authorList>
            <person name="Hacquard S."/>
            <person name="Kracher B."/>
            <person name="Hiruma K."/>
            <person name="Weinman A."/>
            <person name="Muench P."/>
            <person name="Garrido Oter R."/>
            <person name="Ver Loren van Themaat E."/>
            <person name="Dallerey J.-F."/>
            <person name="Damm U."/>
            <person name="Henrissat B."/>
            <person name="Lespinet O."/>
            <person name="Thon M."/>
            <person name="Kemen E."/>
            <person name="McHardy A.C."/>
            <person name="Schulze-Lefert P."/>
            <person name="O'Connell R.J."/>
        </authorList>
    </citation>
    <scope>NUCLEOTIDE SEQUENCE [LARGE SCALE GENOMIC DNA]</scope>
    <source>
        <strain evidence="2 3">0861</strain>
    </source>
</reference>
<dbReference type="AlphaFoldDB" id="A0A166NI85"/>
<dbReference type="InterPro" id="IPR057210">
    <property type="entry name" value="DUF7888"/>
</dbReference>
<evidence type="ECO:0000259" key="1">
    <source>
        <dbReference type="Pfam" id="PF25411"/>
    </source>
</evidence>
<proteinExistence type="predicted"/>
<gene>
    <name evidence="2" type="ORF">CT0861_02672</name>
</gene>
<sequence>DRLVASIEGPSGVEVVNFKPDWKAIEVDYKAASAKISNDPVLAKRINTQSASNVAFGQAVYAAGNAAVNQITVVADWNQAREQFNTITTQIMMDHNPDKNKAVAAVCYNMNYDIKDSNLINGLSSEELSIWPAHTKGNVFWPHGDGGTMNLMILKFYTRWYHGACTFDRGTLAC</sequence>
<keyword evidence="3" id="KW-1185">Reference proteome</keyword>
<protein>
    <recommendedName>
        <fullName evidence="1">DUF7888 domain-containing protein</fullName>
    </recommendedName>
</protein>
<dbReference type="STRING" id="708197.A0A166NI85"/>
<comment type="caution">
    <text evidence="2">The sequence shown here is derived from an EMBL/GenBank/DDBJ whole genome shotgun (WGS) entry which is preliminary data.</text>
</comment>
<dbReference type="Pfam" id="PF25411">
    <property type="entry name" value="DUF7888"/>
    <property type="match status" value="1"/>
</dbReference>
<organism evidence="2 3">
    <name type="scientific">Colletotrichum tofieldiae</name>
    <dbReference type="NCBI Taxonomy" id="708197"/>
    <lineage>
        <taxon>Eukaryota</taxon>
        <taxon>Fungi</taxon>
        <taxon>Dikarya</taxon>
        <taxon>Ascomycota</taxon>
        <taxon>Pezizomycotina</taxon>
        <taxon>Sordariomycetes</taxon>
        <taxon>Hypocreomycetidae</taxon>
        <taxon>Glomerellales</taxon>
        <taxon>Glomerellaceae</taxon>
        <taxon>Colletotrichum</taxon>
        <taxon>Colletotrichum spaethianum species complex</taxon>
    </lineage>
</organism>
<name>A0A166NI85_9PEZI</name>
<accession>A0A166NI85</accession>